<reference evidence="3" key="1">
    <citation type="journal article" date="2019" name="Int. J. Syst. Evol. Microbiol.">
        <title>The Global Catalogue of Microorganisms (GCM) 10K type strain sequencing project: providing services to taxonomists for standard genome sequencing and annotation.</title>
        <authorList>
            <consortium name="The Broad Institute Genomics Platform"/>
            <consortium name="The Broad Institute Genome Sequencing Center for Infectious Disease"/>
            <person name="Wu L."/>
            <person name="Ma J."/>
        </authorList>
    </citation>
    <scope>NUCLEOTIDE SEQUENCE [LARGE SCALE GENOMIC DNA]</scope>
    <source>
        <strain evidence="3">JCM 32148</strain>
    </source>
</reference>
<feature type="region of interest" description="Disordered" evidence="1">
    <location>
        <begin position="1"/>
        <end position="42"/>
    </location>
</feature>
<feature type="compositionally biased region" description="Basic and acidic residues" evidence="1">
    <location>
        <begin position="1"/>
        <end position="14"/>
    </location>
</feature>
<comment type="caution">
    <text evidence="2">The sequence shown here is derived from an EMBL/GenBank/DDBJ whole genome shotgun (WGS) entry which is preliminary data.</text>
</comment>
<evidence type="ECO:0000313" key="2">
    <source>
        <dbReference type="EMBL" id="MFD0784851.1"/>
    </source>
</evidence>
<dbReference type="Proteomes" id="UP001597053">
    <property type="component" value="Unassembled WGS sequence"/>
</dbReference>
<keyword evidence="3" id="KW-1185">Reference proteome</keyword>
<gene>
    <name evidence="2" type="ORF">ACFQZ8_13155</name>
</gene>
<evidence type="ECO:0000313" key="3">
    <source>
        <dbReference type="Proteomes" id="UP001597053"/>
    </source>
</evidence>
<dbReference type="EMBL" id="JBHTHM010000571">
    <property type="protein sequence ID" value="MFD0784851.1"/>
    <property type="molecule type" value="Genomic_DNA"/>
</dbReference>
<evidence type="ECO:0000256" key="1">
    <source>
        <dbReference type="SAM" id="MobiDB-lite"/>
    </source>
</evidence>
<organism evidence="2 3">
    <name type="scientific">Micromonospora azadirachtae</name>
    <dbReference type="NCBI Taxonomy" id="1970735"/>
    <lineage>
        <taxon>Bacteria</taxon>
        <taxon>Bacillati</taxon>
        <taxon>Actinomycetota</taxon>
        <taxon>Actinomycetes</taxon>
        <taxon>Micromonosporales</taxon>
        <taxon>Micromonosporaceae</taxon>
        <taxon>Micromonospora</taxon>
    </lineage>
</organism>
<sequence>MSDRTIGHGSESPERVALVGERTGSNGIRALRAREQQNGAVA</sequence>
<protein>
    <submittedName>
        <fullName evidence="2">Uncharacterized protein</fullName>
    </submittedName>
</protein>
<proteinExistence type="predicted"/>
<name>A0ABW3A1W1_9ACTN</name>
<accession>A0ABW3A1W1</accession>